<feature type="region of interest" description="Disordered" evidence="1">
    <location>
        <begin position="165"/>
        <end position="190"/>
    </location>
</feature>
<feature type="region of interest" description="Disordered" evidence="1">
    <location>
        <begin position="714"/>
        <end position="831"/>
    </location>
</feature>
<feature type="region of interest" description="Disordered" evidence="1">
    <location>
        <begin position="483"/>
        <end position="568"/>
    </location>
</feature>
<feature type="compositionally biased region" description="Low complexity" evidence="1">
    <location>
        <begin position="483"/>
        <end position="522"/>
    </location>
</feature>
<feature type="compositionally biased region" description="Acidic residues" evidence="1">
    <location>
        <begin position="813"/>
        <end position="824"/>
    </location>
</feature>
<evidence type="ECO:0000313" key="2">
    <source>
        <dbReference type="EMBL" id="KAJ8419943.1"/>
    </source>
</evidence>
<accession>A0A9Q1JI84</accession>
<sequence length="831" mass="93134">MLNLPMAIVYLQGFANCTLIVGGLVVTDHRASRPSVMEQVSKFGLGLGKSSSYGTFLSMTFPRSLSTSEMAQYVAYYFKWDRRRALCLSYELAVVEEAALCFEVPKLTQVIFYAMLLNEAERLGVLHGQTLHIMELALIGLRWSTFEAWNRDRVLEAQFREEAEQKEESLDAEGTTSSLNDDKQEENKREMKREGAFHAPFIMVFPPLYDTIEMINFVRESFRWHCRNTTRLPCSLSDNYYDLCPRFTLCDAERAAFDFELPEMVQVTFYAVLLTDAVELGIVSGFIAVDLKLTLEGLRWTCFESWLSRSSRDLLKAQLRHTELVVEYVRDTFWWLLREASALRPNLLPMDYHGRCPGFYLGVTTQYAQNSNIPEMVQAIFYAMVMNDTAELGLTSRLSTECMMWVMQQLNWNPIEFWEVSYPWEIILDDFIIDFYVRRMAKTKSTFCMRSPDELLAKGTQGNPCSAPSSSKLVVEVASTSTSSSLSGTSSYSSDGSSRGSSSEGALTSSSSREGSSISGRSVLKKRGRTPVGPIPEIVAEGPKFPGAPARLDHQDGPGSHFPNAKVAPTLKRTALEKKNILPAGYTFVIPDADATVNEPPAKYAVVYCVALNCGLRLPLHPVIEDILNKPGYMTAIDKKSKVKHWKCDFLFVRRESAWGNIPEWNDGKPVKNPFRAPTAEEKKTARYFYYFIWEDDGPLPIPKFMRIEDLPDETADSAPTNVGEKGGDQSTSPHRARGWSTEDRTPGLREPAGTPKIVRAASQDLAALDTSEPFKATEDEAKTKGQDPQEKEFIPPGDGDGPEDKATNPLDVDAETPEDEDPENSGGLDR</sequence>
<dbReference type="EMBL" id="JAKOGI010004110">
    <property type="protein sequence ID" value="KAJ8419943.1"/>
    <property type="molecule type" value="Genomic_DNA"/>
</dbReference>
<proteinExistence type="predicted"/>
<organism evidence="2 3">
    <name type="scientific">Carnegiea gigantea</name>
    <dbReference type="NCBI Taxonomy" id="171969"/>
    <lineage>
        <taxon>Eukaryota</taxon>
        <taxon>Viridiplantae</taxon>
        <taxon>Streptophyta</taxon>
        <taxon>Embryophyta</taxon>
        <taxon>Tracheophyta</taxon>
        <taxon>Spermatophyta</taxon>
        <taxon>Magnoliopsida</taxon>
        <taxon>eudicotyledons</taxon>
        <taxon>Gunneridae</taxon>
        <taxon>Pentapetalae</taxon>
        <taxon>Caryophyllales</taxon>
        <taxon>Cactineae</taxon>
        <taxon>Cactaceae</taxon>
        <taxon>Cactoideae</taxon>
        <taxon>Echinocereeae</taxon>
        <taxon>Carnegiea</taxon>
    </lineage>
</organism>
<gene>
    <name evidence="2" type="ORF">Cgig2_020753</name>
</gene>
<dbReference type="Proteomes" id="UP001153076">
    <property type="component" value="Unassembled WGS sequence"/>
</dbReference>
<feature type="compositionally biased region" description="Basic and acidic residues" evidence="1">
    <location>
        <begin position="776"/>
        <end position="794"/>
    </location>
</feature>
<feature type="compositionally biased region" description="Basic and acidic residues" evidence="1">
    <location>
        <begin position="180"/>
        <end position="190"/>
    </location>
</feature>
<protein>
    <submittedName>
        <fullName evidence="2">Uncharacterized protein</fullName>
    </submittedName>
</protein>
<reference evidence="2" key="1">
    <citation type="submission" date="2022-04" db="EMBL/GenBank/DDBJ databases">
        <title>Carnegiea gigantea Genome sequencing and assembly v2.</title>
        <authorList>
            <person name="Copetti D."/>
            <person name="Sanderson M.J."/>
            <person name="Burquez A."/>
            <person name="Wojciechowski M.F."/>
        </authorList>
    </citation>
    <scope>NUCLEOTIDE SEQUENCE</scope>
    <source>
        <strain evidence="2">SGP5-SGP5p</strain>
        <tissue evidence="2">Aerial part</tissue>
    </source>
</reference>
<evidence type="ECO:0000256" key="1">
    <source>
        <dbReference type="SAM" id="MobiDB-lite"/>
    </source>
</evidence>
<dbReference type="OrthoDB" id="671678at2759"/>
<keyword evidence="3" id="KW-1185">Reference proteome</keyword>
<dbReference type="AlphaFoldDB" id="A0A9Q1JI84"/>
<comment type="caution">
    <text evidence="2">The sequence shown here is derived from an EMBL/GenBank/DDBJ whole genome shotgun (WGS) entry which is preliminary data.</text>
</comment>
<name>A0A9Q1JI84_9CARY</name>
<evidence type="ECO:0000313" key="3">
    <source>
        <dbReference type="Proteomes" id="UP001153076"/>
    </source>
</evidence>